<dbReference type="InterPro" id="IPR009457">
    <property type="entry name" value="THH1/TOM1/TOM3_dom"/>
</dbReference>
<dbReference type="EMBL" id="AUSU01004453">
    <property type="protein sequence ID" value="EPS65055.1"/>
    <property type="molecule type" value="Genomic_DNA"/>
</dbReference>
<feature type="domain" description="THH1/TOM1/TOM3" evidence="1">
    <location>
        <begin position="19"/>
        <end position="52"/>
    </location>
</feature>
<evidence type="ECO:0000259" key="1">
    <source>
        <dbReference type="Pfam" id="PF06454"/>
    </source>
</evidence>
<dbReference type="Proteomes" id="UP000015453">
    <property type="component" value="Unassembled WGS sequence"/>
</dbReference>
<sequence length="52" mass="5697">MSRMSLTSLLATFGVAGDSASWWHEINESVQWQDGIFFTLCSVYALVSAVAL</sequence>
<dbReference type="AlphaFoldDB" id="S8CDV9"/>
<accession>S8CDV9</accession>
<protein>
    <recommendedName>
        <fullName evidence="1">THH1/TOM1/TOM3 domain-containing protein</fullName>
    </recommendedName>
</protein>
<gene>
    <name evidence="2" type="ORF">M569_09727</name>
</gene>
<reference evidence="2 3" key="1">
    <citation type="journal article" date="2013" name="BMC Genomics">
        <title>The miniature genome of a carnivorous plant Genlisea aurea contains a low number of genes and short non-coding sequences.</title>
        <authorList>
            <person name="Leushkin E.V."/>
            <person name="Sutormin R.A."/>
            <person name="Nabieva E.R."/>
            <person name="Penin A.A."/>
            <person name="Kondrashov A.S."/>
            <person name="Logacheva M.D."/>
        </authorList>
    </citation>
    <scope>NUCLEOTIDE SEQUENCE [LARGE SCALE GENOMIC DNA]</scope>
</reference>
<proteinExistence type="predicted"/>
<keyword evidence="3" id="KW-1185">Reference proteome</keyword>
<dbReference type="OrthoDB" id="19798at2759"/>
<evidence type="ECO:0000313" key="2">
    <source>
        <dbReference type="EMBL" id="EPS65055.1"/>
    </source>
</evidence>
<name>S8CDV9_9LAMI</name>
<comment type="caution">
    <text evidence="2">The sequence shown here is derived from an EMBL/GenBank/DDBJ whole genome shotgun (WGS) entry which is preliminary data.</text>
</comment>
<evidence type="ECO:0000313" key="3">
    <source>
        <dbReference type="Proteomes" id="UP000015453"/>
    </source>
</evidence>
<dbReference type="Pfam" id="PF06454">
    <property type="entry name" value="THH1_TOM1-3_dom"/>
    <property type="match status" value="1"/>
</dbReference>
<feature type="non-terminal residue" evidence="2">
    <location>
        <position position="52"/>
    </location>
</feature>
<organism evidence="2 3">
    <name type="scientific">Genlisea aurea</name>
    <dbReference type="NCBI Taxonomy" id="192259"/>
    <lineage>
        <taxon>Eukaryota</taxon>
        <taxon>Viridiplantae</taxon>
        <taxon>Streptophyta</taxon>
        <taxon>Embryophyta</taxon>
        <taxon>Tracheophyta</taxon>
        <taxon>Spermatophyta</taxon>
        <taxon>Magnoliopsida</taxon>
        <taxon>eudicotyledons</taxon>
        <taxon>Gunneridae</taxon>
        <taxon>Pentapetalae</taxon>
        <taxon>asterids</taxon>
        <taxon>lamiids</taxon>
        <taxon>Lamiales</taxon>
        <taxon>Lentibulariaceae</taxon>
        <taxon>Genlisea</taxon>
    </lineage>
</organism>